<keyword evidence="1" id="KW-0472">Membrane</keyword>
<sequence>MNGYKKTIILQWVFIFALLILTFFSFKKSNDLAGQIDSLSSLIEDSKGPTEADSVSSQIAVLDDQISEQRDQISTLSSRMDDAESGIKKNSNKIDDFCLIKNICI</sequence>
<evidence type="ECO:0000313" key="3">
    <source>
        <dbReference type="Proteomes" id="UP000013034"/>
    </source>
</evidence>
<accession>A0ABN0JE38</accession>
<dbReference type="EMBL" id="APOI01000015">
    <property type="protein sequence ID" value="ENU23499.1"/>
    <property type="molecule type" value="Genomic_DNA"/>
</dbReference>
<dbReference type="Proteomes" id="UP000013034">
    <property type="component" value="Unassembled WGS sequence"/>
</dbReference>
<feature type="transmembrane region" description="Helical" evidence="1">
    <location>
        <begin position="7"/>
        <end position="26"/>
    </location>
</feature>
<gene>
    <name evidence="2" type="ORF">F993_01652</name>
</gene>
<reference evidence="2 3" key="1">
    <citation type="submission" date="2013-02" db="EMBL/GenBank/DDBJ databases">
        <title>The Genome Sequence of Acinetobacter sp. NIPH 809.</title>
        <authorList>
            <consortium name="The Broad Institute Genome Sequencing Platform"/>
            <consortium name="The Broad Institute Genome Sequencing Center for Infectious Disease"/>
            <person name="Cerqueira G."/>
            <person name="Feldgarden M."/>
            <person name="Courvalin P."/>
            <person name="Perichon B."/>
            <person name="Grillot-Courvalin C."/>
            <person name="Clermont D."/>
            <person name="Rocha E."/>
            <person name="Yoon E.-J."/>
            <person name="Nemec A."/>
            <person name="Walker B."/>
            <person name="Young S.K."/>
            <person name="Zeng Q."/>
            <person name="Gargeya S."/>
            <person name="Fitzgerald M."/>
            <person name="Haas B."/>
            <person name="Abouelleil A."/>
            <person name="Alvarado L."/>
            <person name="Arachchi H.M."/>
            <person name="Berlin A.M."/>
            <person name="Chapman S.B."/>
            <person name="Dewar J."/>
            <person name="Goldberg J."/>
            <person name="Griggs A."/>
            <person name="Gujja S."/>
            <person name="Hansen M."/>
            <person name="Howarth C."/>
            <person name="Imamovic A."/>
            <person name="Larimer J."/>
            <person name="McCowan C."/>
            <person name="Murphy C."/>
            <person name="Neiman D."/>
            <person name="Pearson M."/>
            <person name="Priest M."/>
            <person name="Roberts A."/>
            <person name="Saif S."/>
            <person name="Shea T."/>
            <person name="Sisk P."/>
            <person name="Sykes S."/>
            <person name="Wortman J."/>
            <person name="Nusbaum C."/>
            <person name="Birren B."/>
        </authorList>
    </citation>
    <scope>NUCLEOTIDE SEQUENCE [LARGE SCALE GENOMIC DNA]</scope>
    <source>
        <strain evidence="2 3">NIPH 809</strain>
    </source>
</reference>
<name>A0ABN0JE38_9GAMM</name>
<evidence type="ECO:0000313" key="2">
    <source>
        <dbReference type="EMBL" id="ENU23499.1"/>
    </source>
</evidence>
<comment type="caution">
    <text evidence="2">The sequence shown here is derived from an EMBL/GenBank/DDBJ whole genome shotgun (WGS) entry which is preliminary data.</text>
</comment>
<dbReference type="Gene3D" id="1.10.287.1490">
    <property type="match status" value="1"/>
</dbReference>
<keyword evidence="1" id="KW-1133">Transmembrane helix</keyword>
<organism evidence="2 3">
    <name type="scientific">Acinetobacter proteolyticus</name>
    <dbReference type="NCBI Taxonomy" id="1776741"/>
    <lineage>
        <taxon>Bacteria</taxon>
        <taxon>Pseudomonadati</taxon>
        <taxon>Pseudomonadota</taxon>
        <taxon>Gammaproteobacteria</taxon>
        <taxon>Moraxellales</taxon>
        <taxon>Moraxellaceae</taxon>
        <taxon>Acinetobacter</taxon>
    </lineage>
</organism>
<dbReference type="RefSeq" id="WP_004653804.1">
    <property type="nucleotide sequence ID" value="NZ_KB849179.1"/>
</dbReference>
<protein>
    <submittedName>
        <fullName evidence="2">Uncharacterized protein</fullName>
    </submittedName>
</protein>
<keyword evidence="3" id="KW-1185">Reference proteome</keyword>
<keyword evidence="1" id="KW-0812">Transmembrane</keyword>
<evidence type="ECO:0000256" key="1">
    <source>
        <dbReference type="SAM" id="Phobius"/>
    </source>
</evidence>
<proteinExistence type="predicted"/>